<evidence type="ECO:0000256" key="8">
    <source>
        <dbReference type="ARBA" id="ARBA00051245"/>
    </source>
</evidence>
<dbReference type="CDD" id="cd05387">
    <property type="entry name" value="BY-kinase"/>
    <property type="match status" value="1"/>
</dbReference>
<name>A0ABY5T2A7_9SPHN</name>
<accession>A0ABY5T2A7</accession>
<keyword evidence="4" id="KW-0547">Nucleotide-binding</keyword>
<dbReference type="GO" id="GO:0004715">
    <property type="term" value="F:non-membrane spanning protein tyrosine kinase activity"/>
    <property type="evidence" value="ECO:0007669"/>
    <property type="project" value="UniProtKB-EC"/>
</dbReference>
<keyword evidence="6" id="KW-0067">ATP-binding</keyword>
<evidence type="ECO:0000256" key="9">
    <source>
        <dbReference type="SAM" id="Coils"/>
    </source>
</evidence>
<dbReference type="NCBIfam" id="TIGR01007">
    <property type="entry name" value="eps_fam"/>
    <property type="match status" value="1"/>
</dbReference>
<dbReference type="SUPFAM" id="SSF52540">
    <property type="entry name" value="P-loop containing nucleoside triphosphate hydrolases"/>
    <property type="match status" value="1"/>
</dbReference>
<comment type="similarity">
    <text evidence="1">Belongs to the CpsD/CapB family.</text>
</comment>
<comment type="catalytic activity">
    <reaction evidence="8">
        <text>L-tyrosyl-[protein] + ATP = O-phospho-L-tyrosyl-[protein] + ADP + H(+)</text>
        <dbReference type="Rhea" id="RHEA:10596"/>
        <dbReference type="Rhea" id="RHEA-COMP:10136"/>
        <dbReference type="Rhea" id="RHEA-COMP:20101"/>
        <dbReference type="ChEBI" id="CHEBI:15378"/>
        <dbReference type="ChEBI" id="CHEBI:30616"/>
        <dbReference type="ChEBI" id="CHEBI:46858"/>
        <dbReference type="ChEBI" id="CHEBI:61978"/>
        <dbReference type="ChEBI" id="CHEBI:456216"/>
        <dbReference type="EC" id="2.7.10.2"/>
    </reaction>
</comment>
<feature type="domain" description="Tyrosine-protein kinase G-rich" evidence="12">
    <location>
        <begin position="355"/>
        <end position="429"/>
    </location>
</feature>
<feature type="coiled-coil region" evidence="9">
    <location>
        <begin position="298"/>
        <end position="378"/>
    </location>
</feature>
<feature type="domain" description="AAA" evidence="11">
    <location>
        <begin position="505"/>
        <end position="653"/>
    </location>
</feature>
<dbReference type="PANTHER" id="PTHR32309">
    <property type="entry name" value="TYROSINE-PROTEIN KINASE"/>
    <property type="match status" value="1"/>
</dbReference>
<evidence type="ECO:0000256" key="4">
    <source>
        <dbReference type="ARBA" id="ARBA00022741"/>
    </source>
</evidence>
<evidence type="ECO:0000256" key="6">
    <source>
        <dbReference type="ARBA" id="ARBA00022840"/>
    </source>
</evidence>
<dbReference type="Proteomes" id="UP001065265">
    <property type="component" value="Chromosome"/>
</dbReference>
<keyword evidence="10" id="KW-0472">Membrane</keyword>
<keyword evidence="14" id="KW-1185">Reference proteome</keyword>
<dbReference type="InterPro" id="IPR027417">
    <property type="entry name" value="P-loop_NTPase"/>
</dbReference>
<dbReference type="EC" id="2.7.10.2" evidence="2"/>
<dbReference type="RefSeq" id="WP_265558260.1">
    <property type="nucleotide sequence ID" value="NZ_CP092471.1"/>
</dbReference>
<dbReference type="PANTHER" id="PTHR32309:SF13">
    <property type="entry name" value="FERRIC ENTEROBACTIN TRANSPORT PROTEIN FEPE"/>
    <property type="match status" value="1"/>
</dbReference>
<gene>
    <name evidence="13" type="ORF">L1F33_12705</name>
</gene>
<evidence type="ECO:0000256" key="1">
    <source>
        <dbReference type="ARBA" id="ARBA00007316"/>
    </source>
</evidence>
<keyword evidence="10" id="KW-0812">Transmembrane</keyword>
<dbReference type="Pfam" id="PF13614">
    <property type="entry name" value="AAA_31"/>
    <property type="match status" value="1"/>
</dbReference>
<dbReference type="InterPro" id="IPR025669">
    <property type="entry name" value="AAA_dom"/>
</dbReference>
<evidence type="ECO:0000313" key="14">
    <source>
        <dbReference type="Proteomes" id="UP001065265"/>
    </source>
</evidence>
<keyword evidence="5" id="KW-0418">Kinase</keyword>
<protein>
    <recommendedName>
        <fullName evidence="2">non-specific protein-tyrosine kinase</fullName>
        <ecNumber evidence="2">2.7.10.2</ecNumber>
    </recommendedName>
</protein>
<dbReference type="EMBL" id="CP092471">
    <property type="protein sequence ID" value="UVI39079.1"/>
    <property type="molecule type" value="Genomic_DNA"/>
</dbReference>
<dbReference type="InterPro" id="IPR005702">
    <property type="entry name" value="Wzc-like_C"/>
</dbReference>
<keyword evidence="9" id="KW-0175">Coiled coil</keyword>
<evidence type="ECO:0000256" key="10">
    <source>
        <dbReference type="SAM" id="Phobius"/>
    </source>
</evidence>
<keyword evidence="7" id="KW-0829">Tyrosine-protein kinase</keyword>
<feature type="transmembrane region" description="Helical" evidence="10">
    <location>
        <begin position="26"/>
        <end position="45"/>
    </location>
</feature>
<organism evidence="13 14">
    <name type="scientific">Qipengyuania spongiae</name>
    <dbReference type="NCBI Taxonomy" id="2909673"/>
    <lineage>
        <taxon>Bacteria</taxon>
        <taxon>Pseudomonadati</taxon>
        <taxon>Pseudomonadota</taxon>
        <taxon>Alphaproteobacteria</taxon>
        <taxon>Sphingomonadales</taxon>
        <taxon>Erythrobacteraceae</taxon>
        <taxon>Qipengyuania</taxon>
    </lineage>
</organism>
<evidence type="ECO:0000259" key="11">
    <source>
        <dbReference type="Pfam" id="PF13614"/>
    </source>
</evidence>
<reference evidence="13" key="1">
    <citation type="submission" date="2022-02" db="EMBL/GenBank/DDBJ databases">
        <title>Qipengyuania spongiae sp. nov., isolated from marine sponge.</title>
        <authorList>
            <person name="Li Z."/>
            <person name="Zhang M."/>
        </authorList>
    </citation>
    <scope>NUCLEOTIDE SEQUENCE</scope>
    <source>
        <strain evidence="13">PHS-Z21</strain>
    </source>
</reference>
<evidence type="ECO:0000256" key="7">
    <source>
        <dbReference type="ARBA" id="ARBA00023137"/>
    </source>
</evidence>
<dbReference type="Gene3D" id="3.40.50.300">
    <property type="entry name" value="P-loop containing nucleotide triphosphate hydrolases"/>
    <property type="match status" value="1"/>
</dbReference>
<evidence type="ECO:0000256" key="2">
    <source>
        <dbReference type="ARBA" id="ARBA00011903"/>
    </source>
</evidence>
<evidence type="ECO:0000256" key="3">
    <source>
        <dbReference type="ARBA" id="ARBA00022679"/>
    </source>
</evidence>
<keyword evidence="3 13" id="KW-0808">Transferase</keyword>
<keyword evidence="10" id="KW-1133">Transmembrane helix</keyword>
<sequence length="701" mass="75239">MAGAQKSAVPLLPDPGLVWQAFRRNLLLFVAVVGAVLALTAAYLATAPRIYRAQSSILIQPTSDPVETTEPGDARPVVNADQVDTEIRLIQSPFVSEIAARNYAQNFASPDGDRFTEEEITALAGRMNAATIVARSGQSRVVDVIAQDTDPSFAASAANLVAEAYLQSQVRVKVGDTETSASFINARLSELESNALTAQAALDNYRAERGLISGTGGTNAEQEVSALNQQLAVARADLAEKRGRYNAARQQLSRGGGGADVGAALGSGTISGLRAQEATVSAQVAVLRERYGELYPERRQAEQELREIRQRIQEEINRVLSNLDAEVQTAQSRVSSLEGSRAGSLGALTVTGRAQTQLNELQQKADVAQAIYRSFLNRSQETEALRDSALPDARISARATVPRAPSSPNIPLTVLIGGFLAFVGGFGAVGTAEYLRRGIQTRRDVEKQLGLRYAGAVPTLKSAAKKSGPLEAPQDYVLQHPHSLFTEAFRSIRTFLSLSPGKRARVIAITSALPREGKTTTAACLARSTAAEGIRTVLVDADLRRRGSSEIFGFDHEHDIHDLLAGTASLADCVVRDEASGLDVLGSSNVDRPLTSITEERVERLLEMLRENYDVAIIDTAPVLGVAESRVWTNCADRILLLSQWKKTSVRAVDAAASMLIEAGGKITGLAVTQVDIRKYASTGDGDVYGYAKKFRGYYTD</sequence>
<feature type="coiled-coil region" evidence="9">
    <location>
        <begin position="188"/>
        <end position="251"/>
    </location>
</feature>
<evidence type="ECO:0000259" key="12">
    <source>
        <dbReference type="Pfam" id="PF13807"/>
    </source>
</evidence>
<proteinExistence type="inferred from homology"/>
<dbReference type="InterPro" id="IPR050445">
    <property type="entry name" value="Bact_polysacc_biosynth/exp"/>
</dbReference>
<dbReference type="InterPro" id="IPR032807">
    <property type="entry name" value="GNVR"/>
</dbReference>
<evidence type="ECO:0000313" key="13">
    <source>
        <dbReference type="EMBL" id="UVI39079.1"/>
    </source>
</evidence>
<dbReference type="Pfam" id="PF13807">
    <property type="entry name" value="GNVR"/>
    <property type="match status" value="1"/>
</dbReference>
<evidence type="ECO:0000256" key="5">
    <source>
        <dbReference type="ARBA" id="ARBA00022777"/>
    </source>
</evidence>